<reference evidence="1 2" key="1">
    <citation type="submission" date="2007-08" db="EMBL/GenBank/DDBJ databases">
        <title>Draft genome sequence of Clostridium leptum (DSM 753).</title>
        <authorList>
            <person name="Sudarsanam P."/>
            <person name="Ley R."/>
            <person name="Guruge J."/>
            <person name="Turnbaugh P.J."/>
            <person name="Mahowald M."/>
            <person name="Liep D."/>
            <person name="Gordon J."/>
        </authorList>
    </citation>
    <scope>NUCLEOTIDE SEQUENCE [LARGE SCALE GENOMIC DNA]</scope>
    <source>
        <strain evidence="1 2">DSM 753</strain>
    </source>
</reference>
<name>A7VU90_9FIRM</name>
<gene>
    <name evidence="1" type="ORF">CLOLEP_02136</name>
</gene>
<dbReference type="Proteomes" id="UP000003490">
    <property type="component" value="Unassembled WGS sequence"/>
</dbReference>
<reference evidence="1 2" key="2">
    <citation type="submission" date="2007-08" db="EMBL/GenBank/DDBJ databases">
        <authorList>
            <person name="Fulton L."/>
            <person name="Clifton S."/>
            <person name="Fulton B."/>
            <person name="Xu J."/>
            <person name="Minx P."/>
            <person name="Pepin K.H."/>
            <person name="Johnson M."/>
            <person name="Thiruvilangam P."/>
            <person name="Bhonagiri V."/>
            <person name="Nash W.E."/>
            <person name="Wang C."/>
            <person name="Mardis E.R."/>
            <person name="Wilson R.K."/>
        </authorList>
    </citation>
    <scope>NUCLEOTIDE SEQUENCE [LARGE SCALE GENOMIC DNA]</scope>
    <source>
        <strain evidence="1 2">DSM 753</strain>
    </source>
</reference>
<comment type="caution">
    <text evidence="1">The sequence shown here is derived from an EMBL/GenBank/DDBJ whole genome shotgun (WGS) entry which is preliminary data.</text>
</comment>
<evidence type="ECO:0000313" key="2">
    <source>
        <dbReference type="Proteomes" id="UP000003490"/>
    </source>
</evidence>
<dbReference type="EMBL" id="ABCB02000019">
    <property type="protein sequence ID" value="EDO60540.1"/>
    <property type="molecule type" value="Genomic_DNA"/>
</dbReference>
<proteinExistence type="predicted"/>
<sequence>MQNYSIFDKMILYTKNIPLLIYYIQPYQETISWSAFTLERRLESKKVSVILYIFRQ</sequence>
<organism evidence="1 2">
    <name type="scientific">[Clostridium] leptum DSM 753</name>
    <dbReference type="NCBI Taxonomy" id="428125"/>
    <lineage>
        <taxon>Bacteria</taxon>
        <taxon>Bacillati</taxon>
        <taxon>Bacillota</taxon>
        <taxon>Clostridia</taxon>
        <taxon>Eubacteriales</taxon>
        <taxon>Oscillospiraceae</taxon>
        <taxon>Oscillospiraceae incertae sedis</taxon>
    </lineage>
</organism>
<evidence type="ECO:0000313" key="1">
    <source>
        <dbReference type="EMBL" id="EDO60540.1"/>
    </source>
</evidence>
<dbReference type="AlphaFoldDB" id="A7VU90"/>
<protein>
    <submittedName>
        <fullName evidence="1">Uncharacterized protein</fullName>
    </submittedName>
</protein>
<accession>A7VU90</accession>
<dbReference type="HOGENOM" id="CLU_3006111_0_0_9"/>